<dbReference type="PANTHER" id="PTHR42742:SF3">
    <property type="entry name" value="FRUCTOKINASE"/>
    <property type="match status" value="1"/>
</dbReference>
<accession>A0A2S5RF15</accession>
<evidence type="ECO:0000313" key="3">
    <source>
        <dbReference type="EMBL" id="PPE05919.1"/>
    </source>
</evidence>
<sequence>MTKYLKYGDSNYEKNPYIEVENKDVKLHFDNKQIIKKINELIRGWSNENLTIAFDYYYGINADLIEKQIINQLNIDHKIKTDSFKKSEKETLEMINYWLTDDRIFGKMVFLPLLSFFDAKKLKKLQTKKTKPKVTLIYGVGASLLKKADYIFYFDINRWEIQLRQRAGQDNWNAKNFKEDPKRKYKRSYFIEWRSLDEHKQNIFKQIDFWIDASVDEEIKMMSGNDYRQELAKLAHKPFRLVPFFDPGVWGGQWMKEVMNLDRSQQNYAWCFDFVAEENSLNFKIQNKLFNTPAINTMLFNPVKFLGEQVFARFGAQWPIRSDLLDCVEGQNLSLHVHPTSEFIYKNFNMNFTQDESYYILGGKQNQTVYLGFKNNVNKKEFEDALVEANYHSKTFDAEKFINHWPAKTHDHYLIPAGTPHCAGQDSMVLEISGNPYIFTLRMWDWGRVDFDGKPRAIEIDKAMQNINLDFNEEYSKNVLYNKTTLLEENNKFKHEITGDSNREFFRTERYTFKKEIDLTSDGNFCLIHLVEGPSVEIYSKENKFPSFQLHYAEVMVIPAGVEKYSIKNDSDYKQKIKILKTYVKI</sequence>
<dbReference type="Proteomes" id="UP000237865">
    <property type="component" value="Unassembled WGS sequence"/>
</dbReference>
<protein>
    <submittedName>
        <fullName evidence="3">Mannose-6-phosphate isomerase</fullName>
    </submittedName>
</protein>
<dbReference type="PANTHER" id="PTHR42742">
    <property type="entry name" value="TRANSCRIPTIONAL REPRESSOR MPRA"/>
    <property type="match status" value="1"/>
</dbReference>
<dbReference type="AlphaFoldDB" id="A0A2S5RF15"/>
<dbReference type="Gene3D" id="2.60.120.10">
    <property type="entry name" value="Jelly Rolls"/>
    <property type="match status" value="2"/>
</dbReference>
<evidence type="ECO:0000313" key="4">
    <source>
        <dbReference type="Proteomes" id="UP000237865"/>
    </source>
</evidence>
<proteinExistence type="predicted"/>
<keyword evidence="2" id="KW-0862">Zinc</keyword>
<dbReference type="SUPFAM" id="SSF51182">
    <property type="entry name" value="RmlC-like cupins"/>
    <property type="match status" value="1"/>
</dbReference>
<keyword evidence="1" id="KW-0479">Metal-binding</keyword>
<dbReference type="EMBL" id="PHNE01000001">
    <property type="protein sequence ID" value="PPE05919.1"/>
    <property type="molecule type" value="Genomic_DNA"/>
</dbReference>
<dbReference type="GO" id="GO:0016853">
    <property type="term" value="F:isomerase activity"/>
    <property type="evidence" value="ECO:0007669"/>
    <property type="project" value="UniProtKB-KW"/>
</dbReference>
<keyword evidence="4" id="KW-1185">Reference proteome</keyword>
<evidence type="ECO:0000256" key="2">
    <source>
        <dbReference type="ARBA" id="ARBA00022833"/>
    </source>
</evidence>
<dbReference type="STRING" id="1399797.GCA_000518285_00966"/>
<dbReference type="InterPro" id="IPR051804">
    <property type="entry name" value="Carb_Metab_Reg_Kinase/Isom"/>
</dbReference>
<comment type="caution">
    <text evidence="3">The sequence shown here is derived from an EMBL/GenBank/DDBJ whole genome shotgun (WGS) entry which is preliminary data.</text>
</comment>
<evidence type="ECO:0000256" key="1">
    <source>
        <dbReference type="ARBA" id="ARBA00022723"/>
    </source>
</evidence>
<reference evidence="3 4" key="1">
    <citation type="submission" date="2017-11" db="EMBL/GenBank/DDBJ databases">
        <title>Genome sequence of Entomoplasma lucivorax PIPN-2 (ATCC 49196).</title>
        <authorList>
            <person name="Lo W.-S."/>
            <person name="Gasparich G.E."/>
            <person name="Kuo C.-H."/>
        </authorList>
    </citation>
    <scope>NUCLEOTIDE SEQUENCE [LARGE SCALE GENOMIC DNA]</scope>
    <source>
        <strain evidence="3 4">PIPN-2</strain>
    </source>
</reference>
<dbReference type="InterPro" id="IPR011051">
    <property type="entry name" value="RmlC_Cupin_sf"/>
</dbReference>
<name>A0A2S5RF15_9MOLU</name>
<dbReference type="CDD" id="cd07010">
    <property type="entry name" value="cupin_PMI_type_I_N_bac"/>
    <property type="match status" value="1"/>
</dbReference>
<organism evidence="3 4">
    <name type="scientific">Williamsoniiplasma lucivorax</name>
    <dbReference type="NCBI Taxonomy" id="209274"/>
    <lineage>
        <taxon>Bacteria</taxon>
        <taxon>Bacillati</taxon>
        <taxon>Mycoplasmatota</taxon>
        <taxon>Mollicutes</taxon>
        <taxon>Entomoplasmatales</taxon>
        <taxon>Williamsoniiplasma</taxon>
    </lineage>
</organism>
<dbReference type="RefSeq" id="WP_035026277.1">
    <property type="nucleotide sequence ID" value="NZ_PHNE01000001.1"/>
</dbReference>
<dbReference type="InterPro" id="IPR014710">
    <property type="entry name" value="RmlC-like_jellyroll"/>
</dbReference>
<gene>
    <name evidence="3" type="ORF">ELUCI_v1c02090</name>
</gene>
<keyword evidence="3" id="KW-0413">Isomerase</keyword>
<dbReference type="GO" id="GO:0046872">
    <property type="term" value="F:metal ion binding"/>
    <property type="evidence" value="ECO:0007669"/>
    <property type="project" value="UniProtKB-KW"/>
</dbReference>